<reference evidence="1 2" key="1">
    <citation type="submission" date="2020-06" db="EMBL/GenBank/DDBJ databases">
        <title>Actinomadura xiongansis sp. nov., isolated from soil of Baiyangdian.</title>
        <authorList>
            <person name="Zhang X."/>
        </authorList>
    </citation>
    <scope>NUCLEOTIDE SEQUENCE [LARGE SCALE GENOMIC DNA]</scope>
    <source>
        <strain evidence="1 2">HBUM206468</strain>
    </source>
</reference>
<dbReference type="RefSeq" id="WP_187244390.1">
    <property type="nucleotide sequence ID" value="NZ_BAAAOK010000005.1"/>
</dbReference>
<gene>
    <name evidence="1" type="ORF">HKK74_18110</name>
</gene>
<protein>
    <submittedName>
        <fullName evidence="1">Uncharacterized protein</fullName>
    </submittedName>
</protein>
<accession>A0ABR7LRI7</accession>
<evidence type="ECO:0000313" key="2">
    <source>
        <dbReference type="Proteomes" id="UP000805614"/>
    </source>
</evidence>
<proteinExistence type="predicted"/>
<name>A0ABR7LRI7_9ACTN</name>
<dbReference type="EMBL" id="JABVEC010000012">
    <property type="protein sequence ID" value="MBC6467394.1"/>
    <property type="molecule type" value="Genomic_DNA"/>
</dbReference>
<dbReference type="Proteomes" id="UP000805614">
    <property type="component" value="Unassembled WGS sequence"/>
</dbReference>
<evidence type="ECO:0000313" key="1">
    <source>
        <dbReference type="EMBL" id="MBC6467394.1"/>
    </source>
</evidence>
<comment type="caution">
    <text evidence="1">The sequence shown here is derived from an EMBL/GenBank/DDBJ whole genome shotgun (WGS) entry which is preliminary data.</text>
</comment>
<keyword evidence="2" id="KW-1185">Reference proteome</keyword>
<sequence length="146" mass="16521">MTALDATTSPDVVHLADEFRSNILPVTRDFLKMKISANELREAWRPYYYDVFHSFDLSVEQAWRRVSDSTGQLESGPPQADPAYELPLLLFPVSIAHNNFDRLIEVLAVELGDRTVEATKIPERIVDFAHVVDALNQLLTSLALRP</sequence>
<organism evidence="1 2">
    <name type="scientific">Actinomadura alba</name>
    <dbReference type="NCBI Taxonomy" id="406431"/>
    <lineage>
        <taxon>Bacteria</taxon>
        <taxon>Bacillati</taxon>
        <taxon>Actinomycetota</taxon>
        <taxon>Actinomycetes</taxon>
        <taxon>Streptosporangiales</taxon>
        <taxon>Thermomonosporaceae</taxon>
        <taxon>Actinomadura</taxon>
    </lineage>
</organism>